<accession>A0A5J4VJM0</accession>
<feature type="coiled-coil region" evidence="1">
    <location>
        <begin position="301"/>
        <end position="352"/>
    </location>
</feature>
<evidence type="ECO:0000313" key="4">
    <source>
        <dbReference type="Proteomes" id="UP000324800"/>
    </source>
</evidence>
<feature type="compositionally biased region" description="Polar residues" evidence="2">
    <location>
        <begin position="403"/>
        <end position="419"/>
    </location>
</feature>
<dbReference type="OrthoDB" id="10258312at2759"/>
<gene>
    <name evidence="3" type="ORF">EZS28_021782</name>
</gene>
<name>A0A5J4VJM0_9EUKA</name>
<evidence type="ECO:0000256" key="2">
    <source>
        <dbReference type="SAM" id="MobiDB-lite"/>
    </source>
</evidence>
<keyword evidence="1" id="KW-0175">Coiled coil</keyword>
<protein>
    <submittedName>
        <fullName evidence="3">Uncharacterized protein</fullName>
    </submittedName>
</protein>
<feature type="region of interest" description="Disordered" evidence="2">
    <location>
        <begin position="381"/>
        <end position="419"/>
    </location>
</feature>
<comment type="caution">
    <text evidence="3">The sequence shown here is derived from an EMBL/GenBank/DDBJ whole genome shotgun (WGS) entry which is preliminary data.</text>
</comment>
<evidence type="ECO:0000256" key="1">
    <source>
        <dbReference type="SAM" id="Coils"/>
    </source>
</evidence>
<dbReference type="PANTHER" id="PTHR31935">
    <property type="entry name" value="COILED-COIL DOMAIN-CONTAINING PROTEIN 13"/>
    <property type="match status" value="1"/>
</dbReference>
<reference evidence="3 4" key="1">
    <citation type="submission" date="2019-03" db="EMBL/GenBank/DDBJ databases">
        <title>Single cell metagenomics reveals metabolic interactions within the superorganism composed of flagellate Streblomastix strix and complex community of Bacteroidetes bacteria on its surface.</title>
        <authorList>
            <person name="Treitli S.C."/>
            <person name="Kolisko M."/>
            <person name="Husnik F."/>
            <person name="Keeling P."/>
            <person name="Hampl V."/>
        </authorList>
    </citation>
    <scope>NUCLEOTIDE SEQUENCE [LARGE SCALE GENOMIC DNA]</scope>
    <source>
        <strain evidence="3">ST1C</strain>
    </source>
</reference>
<feature type="compositionally biased region" description="Low complexity" evidence="2">
    <location>
        <begin position="381"/>
        <end position="402"/>
    </location>
</feature>
<proteinExistence type="predicted"/>
<organism evidence="3 4">
    <name type="scientific">Streblomastix strix</name>
    <dbReference type="NCBI Taxonomy" id="222440"/>
    <lineage>
        <taxon>Eukaryota</taxon>
        <taxon>Metamonada</taxon>
        <taxon>Preaxostyla</taxon>
        <taxon>Oxymonadida</taxon>
        <taxon>Streblomastigidae</taxon>
        <taxon>Streblomastix</taxon>
    </lineage>
</organism>
<feature type="coiled-coil region" evidence="1">
    <location>
        <begin position="120"/>
        <end position="270"/>
    </location>
</feature>
<dbReference type="Proteomes" id="UP000324800">
    <property type="component" value="Unassembled WGS sequence"/>
</dbReference>
<dbReference type="EMBL" id="SNRW01006642">
    <property type="protein sequence ID" value="KAA6382690.1"/>
    <property type="molecule type" value="Genomic_DNA"/>
</dbReference>
<sequence>MDSNNELDIEEREWLDEARKQLDFQQYSIPTNKQKKESQQDIKFQTNIQTSNLQNYDSQLMIREENLRLLDQLAKAQLELLELRKLKSSAADFIIPETADLKEAKIIELARKNKDLRVNMAKEKGKNITLQRQVERLQDELTVLKETQALSNVQSDSSNDNEELKIKLSSANTRLTEARLQLQNTKQELSKVQRALQKEVGDNTPLTKILHEQSNWKGRAQEIQVLKDKVRELKDKITLLSNGSRASGDVNEIENQANEAELRIMRQFNMEIDKAGNSNNSHLIGSSSRKDFHEEHKIQIEETRAKKVAQLEENAAKAEELQQEIVAVKQKFDSVKARNKILEEAQKSLNEKFQTIVQKTKNDDEFIQTLQTQNQLLKKKLAQSASSQSQQPFPSSQPQIQSVSYQKASTALPAAQQTNQEKVIARQEQIIRSLKAELEALQAQINVDE</sequence>
<dbReference type="AlphaFoldDB" id="A0A5J4VJM0"/>
<dbReference type="PANTHER" id="PTHR31935:SF1">
    <property type="entry name" value="COILED-COIL DOMAIN-CONTAINING PROTEIN 13"/>
    <property type="match status" value="1"/>
</dbReference>
<dbReference type="InterPro" id="IPR038929">
    <property type="entry name" value="CCDC13"/>
</dbReference>
<evidence type="ECO:0000313" key="3">
    <source>
        <dbReference type="EMBL" id="KAA6382690.1"/>
    </source>
</evidence>